<dbReference type="Proteomes" id="UP000006462">
    <property type="component" value="Unassembled WGS sequence"/>
</dbReference>
<evidence type="ECO:0000313" key="1">
    <source>
        <dbReference type="EMBL" id="EFB91561.1"/>
    </source>
</evidence>
<dbReference type="EMBL" id="ADFP01000031">
    <property type="protein sequence ID" value="EFB91561.1"/>
    <property type="molecule type" value="Genomic_DNA"/>
</dbReference>
<protein>
    <submittedName>
        <fullName evidence="1">Uncharacterized protein</fullName>
    </submittedName>
</protein>
<comment type="caution">
    <text evidence="1">The sequence shown here is derived from an EMBL/GenBank/DDBJ whole genome shotgun (WGS) entry which is preliminary data.</text>
</comment>
<keyword evidence="2" id="KW-1185">Reference proteome</keyword>
<reference evidence="1 2" key="1">
    <citation type="submission" date="2009-12" db="EMBL/GenBank/DDBJ databases">
        <authorList>
            <person name="Shrivastava S."/>
            <person name="Madupu R."/>
            <person name="Durkin A.S."/>
            <person name="Torralba M."/>
            <person name="Methe B."/>
            <person name="Sutton G.G."/>
            <person name="Strausberg R.L."/>
            <person name="Nelson K.E."/>
        </authorList>
    </citation>
    <scope>NUCLEOTIDE SEQUENCE [LARGE SCALE GENOMIC DNA]</scope>
    <source>
        <strain evidence="1 2">W5455</strain>
    </source>
</reference>
<accession>A0ABM9ZX69</accession>
<organism evidence="1 2">
    <name type="scientific">Pyramidobacter piscolens W5455</name>
    <dbReference type="NCBI Taxonomy" id="352165"/>
    <lineage>
        <taxon>Bacteria</taxon>
        <taxon>Thermotogati</taxon>
        <taxon>Synergistota</taxon>
        <taxon>Synergistia</taxon>
        <taxon>Synergistales</taxon>
        <taxon>Dethiosulfovibrionaceae</taxon>
        <taxon>Pyramidobacter</taxon>
    </lineage>
</organism>
<name>A0ABM9ZX69_9BACT</name>
<evidence type="ECO:0000313" key="2">
    <source>
        <dbReference type="Proteomes" id="UP000006462"/>
    </source>
</evidence>
<sequence>MHSKNLRRTGYTFIHLLQPPPNVFAVLNFFKKRQGQIFSIHLFMMQEYITSIRIGACRYT</sequence>
<gene>
    <name evidence="1" type="ORF">HMPREF7215_2822</name>
</gene>
<proteinExistence type="predicted"/>